<dbReference type="OrthoDB" id="667553at2"/>
<sequence length="203" mass="23157">MDIEKLCQAVGNMRPLPGSLRDKDLLEEVKGYLREHIAVSHYAQRQLLLSAGQHAEHIYFVVEGFARGFYHDAKTGRDITIFLWDEQSFAVAVNSFFLREPSDLYLEVLPGSKLLSLSYGQLNTVFEKYPPTEALVRLLALHYSAYHKKRTLDLLTCSAWERYVDLLCTCPRIEQKVSKEVIASFLGITPQSLSRLIKDNGHP</sequence>
<dbReference type="RefSeq" id="WP_089320458.1">
    <property type="nucleotide sequence ID" value="NZ_FZOQ01000017.1"/>
</dbReference>
<reference evidence="2" key="1">
    <citation type="submission" date="2017-06" db="EMBL/GenBank/DDBJ databases">
        <authorList>
            <person name="Varghese N."/>
            <person name="Submissions S."/>
        </authorList>
    </citation>
    <scope>NUCLEOTIDE SEQUENCE [LARGE SCALE GENOMIC DNA]</scope>
    <source>
        <strain evidence="2">NKM1</strain>
    </source>
</reference>
<evidence type="ECO:0000313" key="2">
    <source>
        <dbReference type="Proteomes" id="UP000198432"/>
    </source>
</evidence>
<dbReference type="InterPro" id="IPR014710">
    <property type="entry name" value="RmlC-like_jellyroll"/>
</dbReference>
<accession>A0A239IDZ0</accession>
<name>A0A239IDZ0_9BACT</name>
<dbReference type="Proteomes" id="UP000198432">
    <property type="component" value="Unassembled WGS sequence"/>
</dbReference>
<keyword evidence="2" id="KW-1185">Reference proteome</keyword>
<keyword evidence="1" id="KW-0418">Kinase</keyword>
<dbReference type="CDD" id="cd00038">
    <property type="entry name" value="CAP_ED"/>
    <property type="match status" value="1"/>
</dbReference>
<evidence type="ECO:0000313" key="1">
    <source>
        <dbReference type="EMBL" id="SNS91749.1"/>
    </source>
</evidence>
<dbReference type="EMBL" id="FZOQ01000017">
    <property type="protein sequence ID" value="SNS91749.1"/>
    <property type="molecule type" value="Genomic_DNA"/>
</dbReference>
<dbReference type="Gene3D" id="2.60.120.10">
    <property type="entry name" value="Jelly Rolls"/>
    <property type="match status" value="1"/>
</dbReference>
<gene>
    <name evidence="1" type="ORF">SAMN06296052_1177</name>
</gene>
<dbReference type="SUPFAM" id="SSF51206">
    <property type="entry name" value="cAMP-binding domain-like"/>
    <property type="match status" value="1"/>
</dbReference>
<dbReference type="InterPro" id="IPR018490">
    <property type="entry name" value="cNMP-bd_dom_sf"/>
</dbReference>
<dbReference type="AlphaFoldDB" id="A0A239IDZ0"/>
<dbReference type="GO" id="GO:0016301">
    <property type="term" value="F:kinase activity"/>
    <property type="evidence" value="ECO:0007669"/>
    <property type="project" value="UniProtKB-KW"/>
</dbReference>
<organism evidence="1 2">
    <name type="scientific">Pontibacter ummariensis</name>
    <dbReference type="NCBI Taxonomy" id="1610492"/>
    <lineage>
        <taxon>Bacteria</taxon>
        <taxon>Pseudomonadati</taxon>
        <taxon>Bacteroidota</taxon>
        <taxon>Cytophagia</taxon>
        <taxon>Cytophagales</taxon>
        <taxon>Hymenobacteraceae</taxon>
        <taxon>Pontibacter</taxon>
    </lineage>
</organism>
<protein>
    <submittedName>
        <fullName evidence="1">cAMP-binding domain of CRP or a regulatory subunit of cAMP-dependent protein kinases</fullName>
    </submittedName>
</protein>
<keyword evidence="1" id="KW-0808">Transferase</keyword>
<dbReference type="InterPro" id="IPR000595">
    <property type="entry name" value="cNMP-bd_dom"/>
</dbReference>
<proteinExistence type="predicted"/>